<sequence>MLFNMRPQIMAVAALALSAMLPGTAGAESEAVRAIEKRLGQYEARFNRQDAEAVSRLFSEEVVYYGPLGQVFEGRDAVEQRYRNSFEAGFSDMEVETLEIEVLGDTAWDIARYTILDPSGKPLAGYHLAILERVDGEWIVQRTLVNAVIPQPPR</sequence>
<evidence type="ECO:0000259" key="2">
    <source>
        <dbReference type="Pfam" id="PF14534"/>
    </source>
</evidence>
<dbReference type="Pfam" id="PF14534">
    <property type="entry name" value="DUF4440"/>
    <property type="match status" value="1"/>
</dbReference>
<feature type="signal peptide" evidence="1">
    <location>
        <begin position="1"/>
        <end position="27"/>
    </location>
</feature>
<dbReference type="RefSeq" id="WP_265506679.1">
    <property type="nucleotide sequence ID" value="NZ_JAOTBE010000016.1"/>
</dbReference>
<dbReference type="InterPro" id="IPR027843">
    <property type="entry name" value="DUF4440"/>
</dbReference>
<dbReference type="InterPro" id="IPR011944">
    <property type="entry name" value="Steroid_delta5-4_isomerase"/>
</dbReference>
<keyword evidence="4" id="KW-1185">Reference proteome</keyword>
<dbReference type="Proteomes" id="UP001589795">
    <property type="component" value="Unassembled WGS sequence"/>
</dbReference>
<reference evidence="3 4" key="1">
    <citation type="submission" date="2024-09" db="EMBL/GenBank/DDBJ databases">
        <authorList>
            <person name="Sun Q."/>
            <person name="Mori K."/>
        </authorList>
    </citation>
    <scope>NUCLEOTIDE SEQUENCE [LARGE SCALE GENOMIC DNA]</scope>
    <source>
        <strain evidence="3 4">CCM 7904</strain>
    </source>
</reference>
<dbReference type="EMBL" id="JBHLWQ010000178">
    <property type="protein sequence ID" value="MFC0202235.1"/>
    <property type="molecule type" value="Genomic_DNA"/>
</dbReference>
<evidence type="ECO:0000313" key="4">
    <source>
        <dbReference type="Proteomes" id="UP001589795"/>
    </source>
</evidence>
<proteinExistence type="predicted"/>
<dbReference type="InterPro" id="IPR032710">
    <property type="entry name" value="NTF2-like_dom_sf"/>
</dbReference>
<name>A0ABV6CQU0_9RHOB</name>
<comment type="caution">
    <text evidence="3">The sequence shown here is derived from an EMBL/GenBank/DDBJ whole genome shotgun (WGS) entry which is preliminary data.</text>
</comment>
<dbReference type="SUPFAM" id="SSF54427">
    <property type="entry name" value="NTF2-like"/>
    <property type="match status" value="1"/>
</dbReference>
<dbReference type="NCBIfam" id="TIGR02246">
    <property type="entry name" value="SgcJ/EcaC family oxidoreductase"/>
    <property type="match status" value="1"/>
</dbReference>
<keyword evidence="1" id="KW-0732">Signal</keyword>
<gene>
    <name evidence="3" type="ORF">ACFFIZ_18455</name>
</gene>
<evidence type="ECO:0000256" key="1">
    <source>
        <dbReference type="SAM" id="SignalP"/>
    </source>
</evidence>
<feature type="chain" id="PRO_5046909205" evidence="1">
    <location>
        <begin position="28"/>
        <end position="154"/>
    </location>
</feature>
<evidence type="ECO:0000313" key="3">
    <source>
        <dbReference type="EMBL" id="MFC0202235.1"/>
    </source>
</evidence>
<accession>A0ABV6CQU0</accession>
<organism evidence="3 4">
    <name type="scientific">Paracoccus rhizosphaerae</name>
    <dbReference type="NCBI Taxonomy" id="1133347"/>
    <lineage>
        <taxon>Bacteria</taxon>
        <taxon>Pseudomonadati</taxon>
        <taxon>Pseudomonadota</taxon>
        <taxon>Alphaproteobacteria</taxon>
        <taxon>Rhodobacterales</taxon>
        <taxon>Paracoccaceae</taxon>
        <taxon>Paracoccus</taxon>
    </lineage>
</organism>
<feature type="domain" description="DUF4440" evidence="2">
    <location>
        <begin position="38"/>
        <end position="139"/>
    </location>
</feature>
<protein>
    <submittedName>
        <fullName evidence="3">Nuclear transport factor 2 family protein</fullName>
    </submittedName>
</protein>
<dbReference type="Gene3D" id="3.10.450.50">
    <property type="match status" value="1"/>
</dbReference>